<evidence type="ECO:0000313" key="2">
    <source>
        <dbReference type="Proteomes" id="UP001482620"/>
    </source>
</evidence>
<reference evidence="1 2" key="1">
    <citation type="submission" date="2021-06" db="EMBL/GenBank/DDBJ databases">
        <authorList>
            <person name="Palmer J.M."/>
        </authorList>
    </citation>
    <scope>NUCLEOTIDE SEQUENCE [LARGE SCALE GENOMIC DNA]</scope>
    <source>
        <strain evidence="2">if_2019</strain>
        <tissue evidence="1">Muscle</tissue>
    </source>
</reference>
<organism evidence="1 2">
    <name type="scientific">Ilyodon furcidens</name>
    <name type="common">goldbreast splitfin</name>
    <dbReference type="NCBI Taxonomy" id="33524"/>
    <lineage>
        <taxon>Eukaryota</taxon>
        <taxon>Metazoa</taxon>
        <taxon>Chordata</taxon>
        <taxon>Craniata</taxon>
        <taxon>Vertebrata</taxon>
        <taxon>Euteleostomi</taxon>
        <taxon>Actinopterygii</taxon>
        <taxon>Neopterygii</taxon>
        <taxon>Teleostei</taxon>
        <taxon>Neoteleostei</taxon>
        <taxon>Acanthomorphata</taxon>
        <taxon>Ovalentaria</taxon>
        <taxon>Atherinomorphae</taxon>
        <taxon>Cyprinodontiformes</taxon>
        <taxon>Goodeidae</taxon>
        <taxon>Ilyodon</taxon>
    </lineage>
</organism>
<dbReference type="Proteomes" id="UP001482620">
    <property type="component" value="Unassembled WGS sequence"/>
</dbReference>
<name>A0ABV0SX00_9TELE</name>
<dbReference type="EMBL" id="JAHRIQ010012691">
    <property type="protein sequence ID" value="MEQ2225049.1"/>
    <property type="molecule type" value="Genomic_DNA"/>
</dbReference>
<gene>
    <name evidence="1" type="ORF">ILYODFUR_013544</name>
</gene>
<accession>A0ABV0SX00</accession>
<evidence type="ECO:0008006" key="3">
    <source>
        <dbReference type="Google" id="ProtNLM"/>
    </source>
</evidence>
<sequence>MCSIFLSREFYYWLRAYVFSSFYLLDETTKGATAAINTIFTIESTPGPVFQCFLCVFSVFSNPLVGRGRWLPTLSLVLLKVFPIKGEFSFPFLLHACSGGGIAA</sequence>
<keyword evidence="2" id="KW-1185">Reference proteome</keyword>
<protein>
    <recommendedName>
        <fullName evidence="3">Secreted protein</fullName>
    </recommendedName>
</protein>
<evidence type="ECO:0000313" key="1">
    <source>
        <dbReference type="EMBL" id="MEQ2225049.1"/>
    </source>
</evidence>
<proteinExistence type="predicted"/>
<comment type="caution">
    <text evidence="1">The sequence shown here is derived from an EMBL/GenBank/DDBJ whole genome shotgun (WGS) entry which is preliminary data.</text>
</comment>